<protein>
    <submittedName>
        <fullName evidence="3">Efflux transporter outer membrane subunit</fullName>
    </submittedName>
</protein>
<evidence type="ECO:0000256" key="2">
    <source>
        <dbReference type="RuleBase" id="RU362097"/>
    </source>
</evidence>
<keyword evidence="2" id="KW-0449">Lipoprotein</keyword>
<comment type="subcellular location">
    <subcellularLocation>
        <location evidence="2">Cell outer membrane</location>
        <topology evidence="2">Lipid-anchor</topology>
    </subcellularLocation>
</comment>
<dbReference type="Gene3D" id="2.20.200.10">
    <property type="entry name" value="Outer membrane efflux proteins (OEP)"/>
    <property type="match status" value="1"/>
</dbReference>
<keyword evidence="2" id="KW-0564">Palmitate</keyword>
<dbReference type="PANTHER" id="PTHR30203">
    <property type="entry name" value="OUTER MEMBRANE CATION EFFLUX PROTEIN"/>
    <property type="match status" value="1"/>
</dbReference>
<keyword evidence="2" id="KW-0472">Membrane</keyword>
<sequence>MVVAGIVLALAGCKVGPDYHRPAAPKATRYAPEALPDTTVSAPVQGGEAQRLVTSMGIPDQWWALFRSQPLNALIDDALKHNADIEAAHAALRVAQEMVHAQRSTYLPTVTAGVNPTRQDTPKDLASPLTSGKSLYSLITAQVSISYLPDVWGGNRRQVESLTATANAQRFQLEAAYLSLTSNLVNAAIGEASLRAQIDTTQRIIDLQTQVLDTLKRQYALGDVPETTVAAQVAALEQSRAALPPLQKQLAQQRDLLAALSGRTPDHALDATFTLDRLQLPTDLPVSLPAQLVEQRPDVRTAAEQLHAASADVGVAVANRLPNVQIDANFGRTSVKTRTLFAGGAGFWALRTNVTRPLFDGGALKHKQRAAEAAYQQAAAQYRGAVIAAAQEVADTLHAIQADAETLVAVERAERAAARSLAIARRQLAWGDLSASAVLTTELAWQQTALALVQARAARLTDTVALFQALGGGWWNRRTVTPSNDGKGVRVTKRLAQVPDGS</sequence>
<dbReference type="Gene3D" id="1.20.1600.10">
    <property type="entry name" value="Outer membrane efflux proteins (OEP)"/>
    <property type="match status" value="1"/>
</dbReference>
<proteinExistence type="inferred from homology"/>
<gene>
    <name evidence="3" type="ORF">ISS97_17245</name>
</gene>
<comment type="similarity">
    <text evidence="1 2">Belongs to the outer membrane factor (OMF) (TC 1.B.17) family.</text>
</comment>
<dbReference type="NCBIfam" id="TIGR01845">
    <property type="entry name" value="outer_NodT"/>
    <property type="match status" value="1"/>
</dbReference>
<evidence type="ECO:0000256" key="1">
    <source>
        <dbReference type="ARBA" id="ARBA00007613"/>
    </source>
</evidence>
<organism evidence="3 4">
    <name type="scientific">Dyella koreensis</name>
    <dbReference type="NCBI Taxonomy" id="311235"/>
    <lineage>
        <taxon>Bacteria</taxon>
        <taxon>Pseudomonadati</taxon>
        <taxon>Pseudomonadota</taxon>
        <taxon>Gammaproteobacteria</taxon>
        <taxon>Lysobacterales</taxon>
        <taxon>Rhodanobacteraceae</taxon>
        <taxon>Dyella</taxon>
    </lineage>
</organism>
<keyword evidence="4" id="KW-1185">Reference proteome</keyword>
<accession>A0ABW8K805</accession>
<dbReference type="InterPro" id="IPR003423">
    <property type="entry name" value="OMP_efflux"/>
</dbReference>
<evidence type="ECO:0000313" key="4">
    <source>
        <dbReference type="Proteomes" id="UP001620408"/>
    </source>
</evidence>
<keyword evidence="2" id="KW-0812">Transmembrane</keyword>
<dbReference type="Pfam" id="PF02321">
    <property type="entry name" value="OEP"/>
    <property type="match status" value="2"/>
</dbReference>
<name>A0ABW8K805_9GAMM</name>
<dbReference type="PANTHER" id="PTHR30203:SF33">
    <property type="entry name" value="BLR4455 PROTEIN"/>
    <property type="match status" value="1"/>
</dbReference>
<dbReference type="Proteomes" id="UP001620408">
    <property type="component" value="Unassembled WGS sequence"/>
</dbReference>
<dbReference type="InterPro" id="IPR010131">
    <property type="entry name" value="MdtP/NodT-like"/>
</dbReference>
<keyword evidence="2" id="KW-1134">Transmembrane beta strand</keyword>
<reference evidence="3 4" key="1">
    <citation type="submission" date="2020-10" db="EMBL/GenBank/DDBJ databases">
        <title>Phylogeny of dyella-like bacteria.</title>
        <authorList>
            <person name="Fu J."/>
        </authorList>
    </citation>
    <scope>NUCLEOTIDE SEQUENCE [LARGE SCALE GENOMIC DNA]</scope>
    <source>
        <strain evidence="3 4">BB4</strain>
    </source>
</reference>
<comment type="caution">
    <text evidence="3">The sequence shown here is derived from an EMBL/GenBank/DDBJ whole genome shotgun (WGS) entry which is preliminary data.</text>
</comment>
<dbReference type="SUPFAM" id="SSF56954">
    <property type="entry name" value="Outer membrane efflux proteins (OEP)"/>
    <property type="match status" value="1"/>
</dbReference>
<evidence type="ECO:0000313" key="3">
    <source>
        <dbReference type="EMBL" id="MFK2919020.1"/>
    </source>
</evidence>
<dbReference type="EMBL" id="JADIKD010000012">
    <property type="protein sequence ID" value="MFK2919020.1"/>
    <property type="molecule type" value="Genomic_DNA"/>
</dbReference>